<evidence type="ECO:0000313" key="8">
    <source>
        <dbReference type="Proteomes" id="UP000249375"/>
    </source>
</evidence>
<dbReference type="KEGG" id="alq:C7Y71_008285"/>
<evidence type="ECO:0000259" key="6">
    <source>
        <dbReference type="Pfam" id="PF01212"/>
    </source>
</evidence>
<dbReference type="RefSeq" id="WP_111899244.1">
    <property type="nucleotide sequence ID" value="NZ_CP033459.1"/>
</dbReference>
<reference evidence="7 8" key="1">
    <citation type="submission" date="2018-11" db="EMBL/GenBank/DDBJ databases">
        <authorList>
            <person name="Na S.W."/>
            <person name="Baik M."/>
        </authorList>
    </citation>
    <scope>NUCLEOTIDE SEQUENCE [LARGE SCALE GENOMIC DNA]</scope>
    <source>
        <strain evidence="7 8">E39</strain>
    </source>
</reference>
<evidence type="ECO:0000256" key="2">
    <source>
        <dbReference type="ARBA" id="ARBA00009721"/>
    </source>
</evidence>
<dbReference type="Pfam" id="PF01212">
    <property type="entry name" value="Beta_elim_lyase"/>
    <property type="match status" value="1"/>
</dbReference>
<dbReference type="EMBL" id="CP033459">
    <property type="protein sequence ID" value="QFQ13017.1"/>
    <property type="molecule type" value="Genomic_DNA"/>
</dbReference>
<evidence type="ECO:0000313" key="7">
    <source>
        <dbReference type="EMBL" id="QFQ13017.1"/>
    </source>
</evidence>
<evidence type="ECO:0000256" key="1">
    <source>
        <dbReference type="ARBA" id="ARBA00001933"/>
    </source>
</evidence>
<dbReference type="Proteomes" id="UP000249375">
    <property type="component" value="Chromosome"/>
</dbReference>
<dbReference type="InterPro" id="IPR011166">
    <property type="entry name" value="Beta-eliminating_lyase"/>
</dbReference>
<feature type="domain" description="Aromatic amino acid beta-eliminating lyase/threonine aldolase" evidence="6">
    <location>
        <begin position="56"/>
        <end position="430"/>
    </location>
</feature>
<accession>A0A5P8E818</accession>
<dbReference type="SUPFAM" id="SSF53383">
    <property type="entry name" value="PLP-dependent transferases"/>
    <property type="match status" value="1"/>
</dbReference>
<dbReference type="InterPro" id="IPR015421">
    <property type="entry name" value="PyrdxlP-dep_Trfase_major"/>
</dbReference>
<keyword evidence="4 7" id="KW-0456">Lyase</keyword>
<evidence type="ECO:0000256" key="4">
    <source>
        <dbReference type="ARBA" id="ARBA00023239"/>
    </source>
</evidence>
<evidence type="ECO:0000256" key="5">
    <source>
        <dbReference type="PIRSR" id="PIRSR611166-50"/>
    </source>
</evidence>
<dbReference type="PIRSF" id="PIRSF001386">
    <property type="entry name" value="Trpase"/>
    <property type="match status" value="1"/>
</dbReference>
<keyword evidence="3 5" id="KW-0663">Pyridoxal phosphate</keyword>
<keyword evidence="8" id="KW-1185">Reference proteome</keyword>
<dbReference type="OrthoDB" id="9764079at2"/>
<comment type="cofactor">
    <cofactor evidence="1 5">
        <name>pyridoxal 5'-phosphate</name>
        <dbReference type="ChEBI" id="CHEBI:597326"/>
    </cofactor>
</comment>
<dbReference type="AlphaFoldDB" id="A0A5P8E818"/>
<dbReference type="InterPro" id="IPR001597">
    <property type="entry name" value="ArAA_b-elim_lyase/Thr_aldolase"/>
</dbReference>
<dbReference type="EC" id="4.1.99.1" evidence="7"/>
<dbReference type="Gene3D" id="3.90.1150.10">
    <property type="entry name" value="Aspartate Aminotransferase, domain 1"/>
    <property type="match status" value="1"/>
</dbReference>
<gene>
    <name evidence="7" type="ORF">C7Y71_008285</name>
</gene>
<dbReference type="PANTHER" id="PTHR32325:SF4">
    <property type="entry name" value="TRYPTOPHANASE"/>
    <property type="match status" value="1"/>
</dbReference>
<dbReference type="PANTHER" id="PTHR32325">
    <property type="entry name" value="BETA-ELIMINATING LYASE-LIKE PROTEIN-RELATED"/>
    <property type="match status" value="1"/>
</dbReference>
<dbReference type="InterPro" id="IPR015424">
    <property type="entry name" value="PyrdxlP-dep_Trfase"/>
</dbReference>
<evidence type="ECO:0000256" key="3">
    <source>
        <dbReference type="ARBA" id="ARBA00022898"/>
    </source>
</evidence>
<name>A0A5P8E818_9BACT</name>
<dbReference type="InterPro" id="IPR015422">
    <property type="entry name" value="PyrdxlP-dep_Trfase_small"/>
</dbReference>
<dbReference type="Gene3D" id="3.40.640.10">
    <property type="entry name" value="Type I PLP-dependent aspartate aminotransferase-like (Major domain)"/>
    <property type="match status" value="1"/>
</dbReference>
<feature type="modified residue" description="N6-(pyridoxal phosphate)lysine" evidence="5">
    <location>
        <position position="267"/>
    </location>
</feature>
<dbReference type="GO" id="GO:0009034">
    <property type="term" value="F:tryptophanase activity"/>
    <property type="evidence" value="ECO:0007669"/>
    <property type="project" value="UniProtKB-EC"/>
</dbReference>
<protein>
    <submittedName>
        <fullName evidence="7">Tryptophanase</fullName>
        <ecNumber evidence="7">4.1.99.1</ecNumber>
    </submittedName>
</protein>
<sequence>MSTVKFYRQEHQVPLEMHKVRIVQKLFLPTVEERLKKMNEAGNNTFLLQNKDIFIDMLTDSGVNAMSDNQQAAMFQADDSYAGSETCNRLKKAIKDTMGLEHFLPAHQGRACENILAEAFVKPGQVVLTNFHFTTTKAHITRVGGSMIELVAAKGLDPVTDDPFKGDFDIDELKKTIAELGTEKIAFLRIETGTNLIGGQPVSMANMLEVARICKEAGIMTVMDASLLQDNLYFIKVREEAYKNKSILDITHELCAAMDITYFSARKLGFARGGCICSNDNELIRKMMEYVPLFEGFLTYGGMEVRSMEAIAVGLYETMDEEIINQGPIFIEYLAKELHEYGVPVVLPAGGLGVHLNASEFFPNMSHGEYPAGALGAAMYIAGGIRGMERGTISEQREPDGSERYAELELLRLACPRRVFTLSQLKYVADRVKWVWDNREIIGGLKFVEEPAVLRFFFGRLAPIGDWQEKLVKKFREDFGDSL</sequence>
<organism evidence="7 8">
    <name type="scientific">Pseudoprevotella muciniphila</name>
    <dbReference type="NCBI Taxonomy" id="2133944"/>
    <lineage>
        <taxon>Bacteria</taxon>
        <taxon>Pseudomonadati</taxon>
        <taxon>Bacteroidota</taxon>
        <taxon>Bacteroidia</taxon>
        <taxon>Bacteroidales</taxon>
        <taxon>Prevotellaceae</taxon>
        <taxon>Pseudoprevotella</taxon>
    </lineage>
</organism>
<proteinExistence type="inferred from homology"/>
<comment type="similarity">
    <text evidence="2">Belongs to the beta-eliminating lyase family.</text>
</comment>
<dbReference type="NCBIfam" id="NF009709">
    <property type="entry name" value="PRK13238.1"/>
    <property type="match status" value="1"/>
</dbReference>